<dbReference type="AlphaFoldDB" id="A0A813FJV7"/>
<feature type="region of interest" description="Disordered" evidence="1">
    <location>
        <begin position="498"/>
        <end position="584"/>
    </location>
</feature>
<dbReference type="InterPro" id="IPR032839">
    <property type="entry name" value="RAB3GAP_N"/>
</dbReference>
<dbReference type="Proteomes" id="UP000654075">
    <property type="component" value="Unassembled WGS sequence"/>
</dbReference>
<dbReference type="Proteomes" id="UP000626109">
    <property type="component" value="Unassembled WGS sequence"/>
</dbReference>
<feature type="compositionally biased region" description="Low complexity" evidence="1">
    <location>
        <begin position="72"/>
        <end position="88"/>
    </location>
</feature>
<feature type="region of interest" description="Disordered" evidence="1">
    <location>
        <begin position="67"/>
        <end position="88"/>
    </location>
</feature>
<sequence length="584" mass="61223">MLEPLCPIHTADGEQATPGAEAEESDLTPTACVELPRGGDLLVARLLDEGLTLELLRSCQAESAQPSSAELSLGATRSSSSTSRVELASSESTAATALAWLPGAAPNGEPLLCVGFNHGGVSIFTHRGSVCLSFLLSQRRVLRIRSCRRPPSEASEMLAEGRKPPQPDQLMLLHEHGVLALVDMESLREVAFAEVPSAQGSEDGTLPDPGLLRFRVYELRGRAGITDVCLIPAARPLEDPFALPSLGSPDSVAVAALGSQPFLSLHSLKSGGSTGGGKSLIGARAAASALGSFAWSFVPGTRARHDGARPVRQLRSAGMLEPRDMKEPNSSSPEELPVAVKFLDPTRQGEWMEPAPPHQGKSAVLAATCDAYGRVGLFCLETLRCLHLWKGYRDAQVAWLHVDEDRCEAPDVSSEDEARPETSSERRLGLVIYAPRRGLLELWSLGGPGLEGPKRAAAASVGCGCRLLASPDGRAHLLGSCGQLDRVVWPPIVADVATPSPATRSGAGTPGAALGGAAEPDDSDAFDSAGSEDEDAAGRQKQGGGENETEEKTGGEDEGKTGHTADQTEKQNPHPAASPESLDT</sequence>
<feature type="domain" description="Rab3-GAP regulatory subunit N-terminal" evidence="2">
    <location>
        <begin position="78"/>
        <end position="468"/>
    </location>
</feature>
<feature type="compositionally biased region" description="Acidic residues" evidence="1">
    <location>
        <begin position="519"/>
        <end position="535"/>
    </location>
</feature>
<keyword evidence="5" id="KW-1185">Reference proteome</keyword>
<comment type="caution">
    <text evidence="3">The sequence shown here is derived from an EMBL/GenBank/DDBJ whole genome shotgun (WGS) entry which is preliminary data.</text>
</comment>
<dbReference type="EMBL" id="CAJNNW010030933">
    <property type="protein sequence ID" value="CAE8705261.1"/>
    <property type="molecule type" value="Genomic_DNA"/>
</dbReference>
<evidence type="ECO:0000259" key="2">
    <source>
        <dbReference type="Pfam" id="PF14655"/>
    </source>
</evidence>
<dbReference type="OrthoDB" id="2019917at2759"/>
<reference evidence="3" key="1">
    <citation type="submission" date="2021-02" db="EMBL/GenBank/DDBJ databases">
        <authorList>
            <person name="Dougan E. K."/>
            <person name="Rhodes N."/>
            <person name="Thang M."/>
            <person name="Chan C."/>
        </authorList>
    </citation>
    <scope>NUCLEOTIDE SEQUENCE</scope>
</reference>
<evidence type="ECO:0000313" key="3">
    <source>
        <dbReference type="EMBL" id="CAE8612268.1"/>
    </source>
</evidence>
<evidence type="ECO:0000313" key="4">
    <source>
        <dbReference type="EMBL" id="CAE8705261.1"/>
    </source>
</evidence>
<protein>
    <recommendedName>
        <fullName evidence="2">Rab3-GAP regulatory subunit N-terminal domain-containing protein</fullName>
    </recommendedName>
</protein>
<feature type="compositionally biased region" description="Basic and acidic residues" evidence="1">
    <location>
        <begin position="550"/>
        <end position="572"/>
    </location>
</feature>
<dbReference type="PANTHER" id="PTHR12472">
    <property type="entry name" value="RAB3-GAP REGULATORY DOMAIN"/>
    <property type="match status" value="1"/>
</dbReference>
<accession>A0A813FJV7</accession>
<name>A0A813FJV7_POLGL</name>
<dbReference type="EMBL" id="CAJNNV010025103">
    <property type="protein sequence ID" value="CAE8612268.1"/>
    <property type="molecule type" value="Genomic_DNA"/>
</dbReference>
<dbReference type="OMA" id="HTADQTE"/>
<feature type="region of interest" description="Disordered" evidence="1">
    <location>
        <begin position="1"/>
        <end position="25"/>
    </location>
</feature>
<organism evidence="3 5">
    <name type="scientific">Polarella glacialis</name>
    <name type="common">Dinoflagellate</name>
    <dbReference type="NCBI Taxonomy" id="89957"/>
    <lineage>
        <taxon>Eukaryota</taxon>
        <taxon>Sar</taxon>
        <taxon>Alveolata</taxon>
        <taxon>Dinophyceae</taxon>
        <taxon>Suessiales</taxon>
        <taxon>Suessiaceae</taxon>
        <taxon>Polarella</taxon>
    </lineage>
</organism>
<dbReference type="Pfam" id="PF14655">
    <property type="entry name" value="RAB3GAP2_N"/>
    <property type="match status" value="1"/>
</dbReference>
<proteinExistence type="predicted"/>
<gene>
    <name evidence="3" type="ORF">PGLA1383_LOCUS30064</name>
    <name evidence="4" type="ORF">PGLA2088_LOCUS33609</name>
</gene>
<feature type="compositionally biased region" description="Low complexity" evidence="1">
    <location>
        <begin position="506"/>
        <end position="518"/>
    </location>
</feature>
<dbReference type="InterPro" id="IPR026059">
    <property type="entry name" value="Rab3GAP2"/>
</dbReference>
<evidence type="ECO:0000313" key="5">
    <source>
        <dbReference type="Proteomes" id="UP000654075"/>
    </source>
</evidence>
<evidence type="ECO:0000256" key="1">
    <source>
        <dbReference type="SAM" id="MobiDB-lite"/>
    </source>
</evidence>
<dbReference type="PANTHER" id="PTHR12472:SF0">
    <property type="entry name" value="RAB3 GTPASE-ACTIVATING PROTEIN NON-CATALYTIC SUBUNIT"/>
    <property type="match status" value="1"/>
</dbReference>